<sequence>MYIKSLLTTLISALGISTLLLADLAHARSKPRPRPHPLIHEEPLRQEDKPKPAHNPYYYPADAPTRFFEAEDLSLSAPTLMNLRDYDDLWAAYGGKTRIEFVAGRPRVIRILPTDDPRAWDVGRHVGTFGNVTLLDDLIARSDARDHPHDSPWDHPWEGNQCSARSCAVDVECMNQFCSTCVFFTCR</sequence>
<protein>
    <submittedName>
        <fullName evidence="2">Uncharacterized protein</fullName>
    </submittedName>
</protein>
<dbReference type="AlphaFoldDB" id="M7S855"/>
<evidence type="ECO:0000256" key="1">
    <source>
        <dbReference type="SAM" id="MobiDB-lite"/>
    </source>
</evidence>
<keyword evidence="3" id="KW-1185">Reference proteome</keyword>
<accession>M7S855</accession>
<feature type="region of interest" description="Disordered" evidence="1">
    <location>
        <begin position="29"/>
        <end position="55"/>
    </location>
</feature>
<proteinExistence type="predicted"/>
<organism evidence="2 3">
    <name type="scientific">Eutypa lata (strain UCR-EL1)</name>
    <name type="common">Grapevine dieback disease fungus</name>
    <name type="synonym">Eutypa armeniacae</name>
    <dbReference type="NCBI Taxonomy" id="1287681"/>
    <lineage>
        <taxon>Eukaryota</taxon>
        <taxon>Fungi</taxon>
        <taxon>Dikarya</taxon>
        <taxon>Ascomycota</taxon>
        <taxon>Pezizomycotina</taxon>
        <taxon>Sordariomycetes</taxon>
        <taxon>Xylariomycetidae</taxon>
        <taxon>Xylariales</taxon>
        <taxon>Diatrypaceae</taxon>
        <taxon>Eutypa</taxon>
    </lineage>
</organism>
<gene>
    <name evidence="2" type="ORF">UCREL1_10750</name>
</gene>
<feature type="compositionally biased region" description="Basic and acidic residues" evidence="1">
    <location>
        <begin position="38"/>
        <end position="51"/>
    </location>
</feature>
<name>M7S855_EUTLA</name>
<evidence type="ECO:0000313" key="3">
    <source>
        <dbReference type="Proteomes" id="UP000012174"/>
    </source>
</evidence>
<dbReference type="EMBL" id="KB707451">
    <property type="protein sequence ID" value="EMR62299.1"/>
    <property type="molecule type" value="Genomic_DNA"/>
</dbReference>
<evidence type="ECO:0000313" key="2">
    <source>
        <dbReference type="EMBL" id="EMR62299.1"/>
    </source>
</evidence>
<dbReference type="KEGG" id="ela:UCREL1_10750"/>
<reference evidence="3" key="1">
    <citation type="journal article" date="2013" name="Genome Announc.">
        <title>Draft genome sequence of the grapevine dieback fungus Eutypa lata UCR-EL1.</title>
        <authorList>
            <person name="Blanco-Ulate B."/>
            <person name="Rolshausen P.E."/>
            <person name="Cantu D."/>
        </authorList>
    </citation>
    <scope>NUCLEOTIDE SEQUENCE [LARGE SCALE GENOMIC DNA]</scope>
    <source>
        <strain evidence="3">UCR-EL1</strain>
    </source>
</reference>
<dbReference type="HOGENOM" id="CLU_1447676_0_0_1"/>
<dbReference type="Proteomes" id="UP000012174">
    <property type="component" value="Unassembled WGS sequence"/>
</dbReference>